<gene>
    <name evidence="1" type="ORF">ACFOPI_11615</name>
</gene>
<dbReference type="RefSeq" id="WP_382173989.1">
    <property type="nucleotide sequence ID" value="NZ_JBHRXX010000005.1"/>
</dbReference>
<accession>A0ABV7W487</accession>
<evidence type="ECO:0000313" key="2">
    <source>
        <dbReference type="Proteomes" id="UP001595729"/>
    </source>
</evidence>
<comment type="caution">
    <text evidence="1">The sequence shown here is derived from an EMBL/GenBank/DDBJ whole genome shotgun (WGS) entry which is preliminary data.</text>
</comment>
<name>A0ABV7W487_9BURK</name>
<organism evidence="1 2">
    <name type="scientific">Hydrogenophaga luteola</name>
    <dbReference type="NCBI Taxonomy" id="1591122"/>
    <lineage>
        <taxon>Bacteria</taxon>
        <taxon>Pseudomonadati</taxon>
        <taxon>Pseudomonadota</taxon>
        <taxon>Betaproteobacteria</taxon>
        <taxon>Burkholderiales</taxon>
        <taxon>Comamonadaceae</taxon>
        <taxon>Hydrogenophaga</taxon>
    </lineage>
</organism>
<protein>
    <submittedName>
        <fullName evidence="1">Uncharacterized protein</fullName>
    </submittedName>
</protein>
<proteinExistence type="predicted"/>
<reference evidence="2" key="1">
    <citation type="journal article" date="2019" name="Int. J. Syst. Evol. Microbiol.">
        <title>The Global Catalogue of Microorganisms (GCM) 10K type strain sequencing project: providing services to taxonomists for standard genome sequencing and annotation.</title>
        <authorList>
            <consortium name="The Broad Institute Genomics Platform"/>
            <consortium name="The Broad Institute Genome Sequencing Center for Infectious Disease"/>
            <person name="Wu L."/>
            <person name="Ma J."/>
        </authorList>
    </citation>
    <scope>NUCLEOTIDE SEQUENCE [LARGE SCALE GENOMIC DNA]</scope>
    <source>
        <strain evidence="2">KCTC 42501</strain>
    </source>
</reference>
<keyword evidence="2" id="KW-1185">Reference proteome</keyword>
<dbReference type="EMBL" id="JBHRXX010000005">
    <property type="protein sequence ID" value="MFC3684242.1"/>
    <property type="molecule type" value="Genomic_DNA"/>
</dbReference>
<evidence type="ECO:0000313" key="1">
    <source>
        <dbReference type="EMBL" id="MFC3684242.1"/>
    </source>
</evidence>
<dbReference type="Proteomes" id="UP001595729">
    <property type="component" value="Unassembled WGS sequence"/>
</dbReference>
<sequence>MPFNSGACITGTQTESSYRFSSTRNISPAGTTMKHALTPTQAALREDIHILLATFMASETTARKVAGEAPGVIEAVGLDEAETASIRRRIAAVAIGLRMLSDLVPKAEWDGENLNACGTLVRDVGGNECFSELTLREACNKVVHATSVELFRTPLGHFYGYLDPSCHLRGKEHGKPWKASVSIYSFCKSALIAIDRYKP</sequence>